<dbReference type="CDD" id="cd11614">
    <property type="entry name" value="SAF_CpaB_FlgA_like"/>
    <property type="match status" value="1"/>
</dbReference>
<feature type="domain" description="SAF" evidence="2">
    <location>
        <begin position="81"/>
        <end position="143"/>
    </location>
</feature>
<organism evidence="3 4">
    <name type="scientific">Actinomyces johnsonii</name>
    <dbReference type="NCBI Taxonomy" id="544581"/>
    <lineage>
        <taxon>Bacteria</taxon>
        <taxon>Bacillati</taxon>
        <taxon>Actinomycetota</taxon>
        <taxon>Actinomycetes</taxon>
        <taxon>Actinomycetales</taxon>
        <taxon>Actinomycetaceae</taxon>
        <taxon>Actinomyces</taxon>
    </lineage>
</organism>
<sequence length="321" mass="33196">MRLRHRLSSRPPRNEPRGESSKESSRSSPGTARSSRSGGRLAAQRPSLLLWRHRHLVVAVCLGTAVLVALSVLRPGPEQGQQALIAARQISAGALITEKDVSTVELPASALPQSGLASREQVVGTRAAIALEAGTVLTISMTSGNMAQQLGPDERIVQVPIDVGAELARPGARVDIIGQVQEGWIPQATSQDDTQPSGTVPPEGSDAQAGTPAQNDPENSSTNAPAQAPDTPSLSPSEQESPGIQKPSQSLSQGKSTGPFAQHSMVLCSGARVILTQEAGESGRWTENKKVTLITLAIPAGSAIPVVGAATNSTLGIALSP</sequence>
<dbReference type="RefSeq" id="WP_141425001.1">
    <property type="nucleotide sequence ID" value="NZ_JASPFB010000012.1"/>
</dbReference>
<gene>
    <name evidence="3" type="ORF">FK256_12750</name>
</gene>
<feature type="region of interest" description="Disordered" evidence="1">
    <location>
        <begin position="188"/>
        <end position="259"/>
    </location>
</feature>
<feature type="compositionally biased region" description="Polar residues" evidence="1">
    <location>
        <begin position="211"/>
        <end position="256"/>
    </location>
</feature>
<name>A0A507ZW26_9ACTO</name>
<evidence type="ECO:0000313" key="3">
    <source>
        <dbReference type="EMBL" id="TQD41699.1"/>
    </source>
</evidence>
<feature type="compositionally biased region" description="Low complexity" evidence="1">
    <location>
        <begin position="26"/>
        <end position="40"/>
    </location>
</feature>
<dbReference type="Proteomes" id="UP000319010">
    <property type="component" value="Unassembled WGS sequence"/>
</dbReference>
<accession>A0A507ZW26</accession>
<evidence type="ECO:0000313" key="4">
    <source>
        <dbReference type="Proteomes" id="UP000319010"/>
    </source>
</evidence>
<feature type="region of interest" description="Disordered" evidence="1">
    <location>
        <begin position="1"/>
        <end position="40"/>
    </location>
</feature>
<dbReference type="SMART" id="SM00858">
    <property type="entry name" value="SAF"/>
    <property type="match status" value="1"/>
</dbReference>
<feature type="compositionally biased region" description="Basic and acidic residues" evidence="1">
    <location>
        <begin position="12"/>
        <end position="25"/>
    </location>
</feature>
<feature type="compositionally biased region" description="Polar residues" evidence="1">
    <location>
        <begin position="188"/>
        <end position="198"/>
    </location>
</feature>
<dbReference type="Pfam" id="PF08666">
    <property type="entry name" value="SAF"/>
    <property type="match status" value="1"/>
</dbReference>
<dbReference type="EMBL" id="VICB01000023">
    <property type="protein sequence ID" value="TQD41699.1"/>
    <property type="molecule type" value="Genomic_DNA"/>
</dbReference>
<dbReference type="InterPro" id="IPR013974">
    <property type="entry name" value="SAF"/>
</dbReference>
<evidence type="ECO:0000259" key="2">
    <source>
        <dbReference type="SMART" id="SM00858"/>
    </source>
</evidence>
<comment type="caution">
    <text evidence="3">The sequence shown here is derived from an EMBL/GenBank/DDBJ whole genome shotgun (WGS) entry which is preliminary data.</text>
</comment>
<dbReference type="AlphaFoldDB" id="A0A507ZW26"/>
<evidence type="ECO:0000256" key="1">
    <source>
        <dbReference type="SAM" id="MobiDB-lite"/>
    </source>
</evidence>
<reference evidence="3 4" key="1">
    <citation type="submission" date="2019-06" db="EMBL/GenBank/DDBJ databases">
        <title>Draft genome sequence of Actinomyces johnsonii CCUG 34287T.</title>
        <authorList>
            <person name="Salva-Serra F."/>
            <person name="Cardew S."/>
            <person name="Moore E."/>
        </authorList>
    </citation>
    <scope>NUCLEOTIDE SEQUENCE [LARGE SCALE GENOMIC DNA]</scope>
    <source>
        <strain evidence="3 4">CCUG 34287</strain>
    </source>
</reference>
<protein>
    <submittedName>
        <fullName evidence="3">Pilus assembly protein CpaB</fullName>
    </submittedName>
</protein>
<dbReference type="Gene3D" id="3.90.1210.10">
    <property type="entry name" value="Antifreeze-like/N-acetylneuraminic acid synthase C-terminal domain"/>
    <property type="match status" value="1"/>
</dbReference>
<proteinExistence type="predicted"/>